<evidence type="ECO:0000313" key="3">
    <source>
        <dbReference type="Proteomes" id="UP000231791"/>
    </source>
</evidence>
<dbReference type="PANTHER" id="PTHR47485:SF1">
    <property type="entry name" value="THYLAKOID LUMENAL 17.4 KDA PROTEIN, CHLOROPLASTIC"/>
    <property type="match status" value="1"/>
</dbReference>
<dbReference type="Pfam" id="PF20117">
    <property type="entry name" value="DUF6507"/>
    <property type="match status" value="1"/>
</dbReference>
<dbReference type="Pfam" id="PF00805">
    <property type="entry name" value="Pentapeptide"/>
    <property type="match status" value="3"/>
</dbReference>
<proteinExistence type="predicted"/>
<organism evidence="2 3">
    <name type="scientific">Streptomyces lavendulae subsp. lavendulae</name>
    <dbReference type="NCBI Taxonomy" id="58340"/>
    <lineage>
        <taxon>Bacteria</taxon>
        <taxon>Bacillati</taxon>
        <taxon>Actinomycetota</taxon>
        <taxon>Actinomycetes</taxon>
        <taxon>Kitasatosporales</taxon>
        <taxon>Streptomycetaceae</taxon>
        <taxon>Streptomyces</taxon>
    </lineage>
</organism>
<dbReference type="SUPFAM" id="SSF141571">
    <property type="entry name" value="Pentapeptide repeat-like"/>
    <property type="match status" value="1"/>
</dbReference>
<gene>
    <name evidence="2" type="primary">pipB5</name>
    <name evidence="2" type="ORF">SLAV_32935</name>
</gene>
<dbReference type="Proteomes" id="UP000231791">
    <property type="component" value="Chromosome"/>
</dbReference>
<name>A0A2K8PNR7_STRLA</name>
<dbReference type="EMBL" id="CP024985">
    <property type="protein sequence ID" value="ATZ28359.1"/>
    <property type="molecule type" value="Genomic_DNA"/>
</dbReference>
<keyword evidence="3" id="KW-1185">Reference proteome</keyword>
<dbReference type="GeneID" id="49387569"/>
<evidence type="ECO:0000313" key="2">
    <source>
        <dbReference type="EMBL" id="ATZ28359.1"/>
    </source>
</evidence>
<accession>A0A2K8PNR7</accession>
<dbReference type="RefSeq" id="WP_234333654.1">
    <property type="nucleotide sequence ID" value="NZ_CP024985.1"/>
</dbReference>
<sequence length="274" mass="29007">MSTWDVEPGGIHGVLNKTAEAGAIPTFTGNLETLEKHAASLKTTASGIRGTGRDVHNAFQELDPVKKRDPKALPTDPEATHRLQEWLAEDGYSLFGIEHDFRGADLSGADFTSSWFTQAVLAGVRLAGVSFYRADLQSADLTGADLTGADLVRANLDEAVLRSARLDGADMVKASLHGVDASGASFRGTRIMGASLFRVDLRGADLTDAVLSHNSFRVTVDDATVVRGLTGTVFGPVTVFSGESSRELAGAELEAWFGERGGQVEVIAPGRPPK</sequence>
<dbReference type="InterPro" id="IPR045436">
    <property type="entry name" value="DUF6507"/>
</dbReference>
<dbReference type="AlphaFoldDB" id="A0A2K8PNR7"/>
<evidence type="ECO:0000256" key="1">
    <source>
        <dbReference type="ARBA" id="ARBA00022737"/>
    </source>
</evidence>
<dbReference type="KEGG" id="slx:SLAV_32935"/>
<protein>
    <submittedName>
        <fullName evidence="2">Secreted effector protein pipB2</fullName>
    </submittedName>
</protein>
<reference evidence="2 3" key="1">
    <citation type="submission" date="2017-11" db="EMBL/GenBank/DDBJ databases">
        <title>Complete genome sequence of Streptomyces lavendulae subsp. lavendulae CCM 3239 (formerly 'Streptomyces aureofaciens CCM 3239'), the producer of the angucycline-type antibiotic auricin.</title>
        <authorList>
            <person name="Busche T."/>
            <person name="Novakova R."/>
            <person name="Al'Dilaimi A."/>
            <person name="Homerova D."/>
            <person name="Feckova L."/>
            <person name="Rezuchova B."/>
            <person name="Mingyar E."/>
            <person name="Csolleiova D."/>
            <person name="Bekeova C."/>
            <person name="Winkler A."/>
            <person name="Sevcikova B."/>
            <person name="Kalinowski J."/>
            <person name="Kormanec J."/>
            <person name="Ruckert C."/>
        </authorList>
    </citation>
    <scope>NUCLEOTIDE SEQUENCE [LARGE SCALE GENOMIC DNA]</scope>
    <source>
        <strain evidence="2 3">CCM 3239</strain>
    </source>
</reference>
<dbReference type="Gene3D" id="2.160.20.80">
    <property type="entry name" value="E3 ubiquitin-protein ligase SopA"/>
    <property type="match status" value="1"/>
</dbReference>
<dbReference type="PANTHER" id="PTHR47485">
    <property type="entry name" value="THYLAKOID LUMENAL 17.4 KDA PROTEIN, CHLOROPLASTIC"/>
    <property type="match status" value="1"/>
</dbReference>
<dbReference type="InterPro" id="IPR001646">
    <property type="entry name" value="5peptide_repeat"/>
</dbReference>
<keyword evidence="1" id="KW-0677">Repeat</keyword>